<evidence type="ECO:0008006" key="4">
    <source>
        <dbReference type="Google" id="ProtNLM"/>
    </source>
</evidence>
<comment type="caution">
    <text evidence="2">The sequence shown here is derived from an EMBL/GenBank/DDBJ whole genome shotgun (WGS) entry which is preliminary data.</text>
</comment>
<feature type="transmembrane region" description="Helical" evidence="1">
    <location>
        <begin position="27"/>
        <end position="48"/>
    </location>
</feature>
<sequence>MENQKQYYKDYKRRVKIKRTKTYNKDLNIIMALVFITFIAVVIVFNVFKKDKTFSEEENRMLATMPEFTMKKFLSGEFIEEYTDYVEDNFAGRKGFINIKSNLEKLEGKKESNSVYIGKDGQLLEKFKEGTSEETTRKIGAINSFYERHSNLNISFMLVPTATKVLEDKLPKYAPNDDELTYIDKVFSGLNDNIVKINPYEALHENKDEYIYYKTDHHWTSKGAYIAYKVMCEKLGLTPKSIEDFDVINVTDSFYGSLSSKIGTKGKNVDSIDVYVPKDSDIIVNYVEEQKKSTSLFNSEALDKKDKYEVFTGGNHPFINIKTLGDPNKKLLIIKDSYANCFLPFLTSHYGEIDVVDLRYFYDDLDKLIKNKEITDVLFLYNSNTFNSDDSILNIGS</sequence>
<organism evidence="2 3">
    <name type="scientific">Clostridium celatum DSM 1785</name>
    <dbReference type="NCBI Taxonomy" id="545697"/>
    <lineage>
        <taxon>Bacteria</taxon>
        <taxon>Bacillati</taxon>
        <taxon>Bacillota</taxon>
        <taxon>Clostridia</taxon>
        <taxon>Eubacteriales</taxon>
        <taxon>Clostridiaceae</taxon>
        <taxon>Clostridium</taxon>
    </lineage>
</organism>
<dbReference type="RefSeq" id="WP_005214810.1">
    <property type="nucleotide sequence ID" value="NZ_KB291676.1"/>
</dbReference>
<keyword evidence="3" id="KW-1185">Reference proteome</keyword>
<dbReference type="HOGENOM" id="CLU_031022_0_0_9"/>
<gene>
    <name evidence="2" type="ORF">HMPREF0216_02728</name>
</gene>
<dbReference type="PATRIC" id="fig|545697.3.peg.2683"/>
<dbReference type="OrthoDB" id="175771at2"/>
<evidence type="ECO:0000313" key="3">
    <source>
        <dbReference type="Proteomes" id="UP000010420"/>
    </source>
</evidence>
<keyword evidence="1" id="KW-1133">Transmembrane helix</keyword>
<evidence type="ECO:0000256" key="1">
    <source>
        <dbReference type="SAM" id="Phobius"/>
    </source>
</evidence>
<dbReference type="AlphaFoldDB" id="L1Q8Z9"/>
<keyword evidence="1" id="KW-0812">Transmembrane</keyword>
<dbReference type="STRING" id="545697.HMPREF0216_02728"/>
<protein>
    <recommendedName>
        <fullName evidence="4">DHHW protein</fullName>
    </recommendedName>
</protein>
<proteinExistence type="predicted"/>
<dbReference type="EMBL" id="AMEZ01000086">
    <property type="protein sequence ID" value="EKY24428.1"/>
    <property type="molecule type" value="Genomic_DNA"/>
</dbReference>
<evidence type="ECO:0000313" key="2">
    <source>
        <dbReference type="EMBL" id="EKY24428.1"/>
    </source>
</evidence>
<dbReference type="Proteomes" id="UP000010420">
    <property type="component" value="Unassembled WGS sequence"/>
</dbReference>
<name>L1Q8Z9_9CLOT</name>
<dbReference type="Pfam" id="PF14286">
    <property type="entry name" value="DHHW"/>
    <property type="match status" value="1"/>
</dbReference>
<keyword evidence="1" id="KW-0472">Membrane</keyword>
<reference evidence="2 3" key="1">
    <citation type="submission" date="2012-05" db="EMBL/GenBank/DDBJ databases">
        <authorList>
            <person name="Weinstock G."/>
            <person name="Sodergren E."/>
            <person name="Lobos E.A."/>
            <person name="Fulton L."/>
            <person name="Fulton R."/>
            <person name="Courtney L."/>
            <person name="Fronick C."/>
            <person name="O'Laughlin M."/>
            <person name="Godfrey J."/>
            <person name="Wilson R.M."/>
            <person name="Miner T."/>
            <person name="Farmer C."/>
            <person name="Delehaunty K."/>
            <person name="Cordes M."/>
            <person name="Minx P."/>
            <person name="Tomlinson C."/>
            <person name="Chen J."/>
            <person name="Wollam A."/>
            <person name="Pepin K.H."/>
            <person name="Bhonagiri V."/>
            <person name="Zhang X."/>
            <person name="Suruliraj S."/>
            <person name="Warren W."/>
            <person name="Mitreva M."/>
            <person name="Mardis E.R."/>
            <person name="Wilson R.K."/>
        </authorList>
    </citation>
    <scope>NUCLEOTIDE SEQUENCE [LARGE SCALE GENOMIC DNA]</scope>
    <source>
        <strain evidence="2 3">DSM 1785</strain>
    </source>
</reference>
<dbReference type="eggNOG" id="ENOG502Z8CW">
    <property type="taxonomic scope" value="Bacteria"/>
</dbReference>
<accession>L1Q8Z9</accession>
<dbReference type="InterPro" id="IPR025945">
    <property type="entry name" value="DHHW"/>
</dbReference>